<comment type="caution">
    <text evidence="1">The sequence shown here is derived from an EMBL/GenBank/DDBJ whole genome shotgun (WGS) entry which is preliminary data.</text>
</comment>
<dbReference type="AlphaFoldDB" id="A0A2H0QX38"/>
<sequence length="335" mass="37686">MMKAISEALNRLIQAGTLRLLRSISGAIKQSPEVTTALQCQIEVLVSVNDTKTFRWDLTRLLRLQFAQHGRLVPVELMQIVSGENQEQQSTPQVAGNKLVPPIEKPLAKKKPLVDKVFDRWCTLLASAAAGERTPFEELKELTWHFLFEAPRDLTSEIWSDLVGAIFFIDTHRRALFASKDGARNIFRRMPVGILREAIFGQDGFLVRTNIMLDEIKKDSADVPPWVVAKTYFFLNALEALMERKVLDEMETGLVEQLIDSLIKQVRIQNLLDEAERVEGIRPKAKAVGERRIGWVDPEADKLRKEGKPVNSIMAEALVGVQAAFKPNGSPANHT</sequence>
<evidence type="ECO:0000313" key="1">
    <source>
        <dbReference type="EMBL" id="PIR38165.1"/>
    </source>
</evidence>
<dbReference type="Proteomes" id="UP000231333">
    <property type="component" value="Unassembled WGS sequence"/>
</dbReference>
<evidence type="ECO:0000313" key="2">
    <source>
        <dbReference type="Proteomes" id="UP000231333"/>
    </source>
</evidence>
<organism evidence="1 2">
    <name type="scientific">Candidatus Zambryskibacteria bacterium CG10_big_fil_rev_8_21_14_0_10_42_12</name>
    <dbReference type="NCBI Taxonomy" id="1975115"/>
    <lineage>
        <taxon>Bacteria</taxon>
        <taxon>Candidatus Zambryskiibacteriota</taxon>
    </lineage>
</organism>
<reference evidence="1 2" key="1">
    <citation type="submission" date="2017-09" db="EMBL/GenBank/DDBJ databases">
        <title>Depth-based differentiation of microbial function through sediment-hosted aquifers and enrichment of novel symbionts in the deep terrestrial subsurface.</title>
        <authorList>
            <person name="Probst A.J."/>
            <person name="Ladd B."/>
            <person name="Jarett J.K."/>
            <person name="Geller-Mcgrath D.E."/>
            <person name="Sieber C.M."/>
            <person name="Emerson J.B."/>
            <person name="Anantharaman K."/>
            <person name="Thomas B.C."/>
            <person name="Malmstrom R."/>
            <person name="Stieglmeier M."/>
            <person name="Klingl A."/>
            <person name="Woyke T."/>
            <person name="Ryan C.M."/>
            <person name="Banfield J.F."/>
        </authorList>
    </citation>
    <scope>NUCLEOTIDE SEQUENCE [LARGE SCALE GENOMIC DNA]</scope>
    <source>
        <strain evidence="1">CG10_big_fil_rev_8_21_14_0_10_42_12</strain>
    </source>
</reference>
<accession>A0A2H0QX38</accession>
<gene>
    <name evidence="1" type="ORF">COV34_00925</name>
</gene>
<protein>
    <submittedName>
        <fullName evidence="1">Uncharacterized protein</fullName>
    </submittedName>
</protein>
<proteinExistence type="predicted"/>
<name>A0A2H0QX38_9BACT</name>
<dbReference type="EMBL" id="PCXL01000011">
    <property type="protein sequence ID" value="PIR38165.1"/>
    <property type="molecule type" value="Genomic_DNA"/>
</dbReference>